<organism evidence="3">
    <name type="scientific">Acromyrmex echinatior</name>
    <name type="common">Panamanian leafcutter ant</name>
    <name type="synonym">Acromyrmex octospinosus echinatior</name>
    <dbReference type="NCBI Taxonomy" id="103372"/>
    <lineage>
        <taxon>Eukaryota</taxon>
        <taxon>Metazoa</taxon>
        <taxon>Ecdysozoa</taxon>
        <taxon>Arthropoda</taxon>
        <taxon>Hexapoda</taxon>
        <taxon>Insecta</taxon>
        <taxon>Pterygota</taxon>
        <taxon>Neoptera</taxon>
        <taxon>Endopterygota</taxon>
        <taxon>Hymenoptera</taxon>
        <taxon>Apocrita</taxon>
        <taxon>Aculeata</taxon>
        <taxon>Formicoidea</taxon>
        <taxon>Formicidae</taxon>
        <taxon>Myrmicinae</taxon>
        <taxon>Acromyrmex</taxon>
    </lineage>
</organism>
<evidence type="ECO:0000313" key="3">
    <source>
        <dbReference type="Proteomes" id="UP000007755"/>
    </source>
</evidence>
<evidence type="ECO:0000313" key="2">
    <source>
        <dbReference type="EMBL" id="EGI58057.1"/>
    </source>
</evidence>
<dbReference type="EMBL" id="GL888786">
    <property type="protein sequence ID" value="EGI58057.1"/>
    <property type="molecule type" value="Genomic_DNA"/>
</dbReference>
<dbReference type="AlphaFoldDB" id="F4X665"/>
<protein>
    <submittedName>
        <fullName evidence="2">Uncharacterized protein</fullName>
    </submittedName>
</protein>
<keyword evidence="1" id="KW-0175">Coiled coil</keyword>
<dbReference type="Proteomes" id="UP000007755">
    <property type="component" value="Unassembled WGS sequence"/>
</dbReference>
<feature type="coiled-coil region" evidence="1">
    <location>
        <begin position="13"/>
        <end position="45"/>
    </location>
</feature>
<keyword evidence="3" id="KW-1185">Reference proteome</keyword>
<sequence>MARSLEKVVAGQEILIEEEAEQQEVERERANQEEAEVMETNIEEETILNITNSPDISLDITEISVDDRSGNMSQNNEHKSQRFDKFIEPGIIMDRMMDLNTPISIDITGGLHHHHHVTIIPNSMMNTLGLE</sequence>
<name>F4X665_ACREC</name>
<accession>F4X665</accession>
<proteinExistence type="predicted"/>
<evidence type="ECO:0000256" key="1">
    <source>
        <dbReference type="SAM" id="Coils"/>
    </source>
</evidence>
<dbReference type="InParanoid" id="F4X665"/>
<reference evidence="2" key="1">
    <citation type="submission" date="2011-02" db="EMBL/GenBank/DDBJ databases">
        <title>The genome of the leaf-cutting ant Acromyrmex echinatior suggests key adaptations to social evolution and fungus farming.</title>
        <authorList>
            <person name="Nygaard S."/>
            <person name="Zhang G."/>
        </authorList>
    </citation>
    <scope>NUCLEOTIDE SEQUENCE</scope>
</reference>
<gene>
    <name evidence="2" type="ORF">G5I_13870</name>
</gene>